<organism evidence="2 3">
    <name type="scientific">Mya arenaria</name>
    <name type="common">Soft-shell clam</name>
    <dbReference type="NCBI Taxonomy" id="6604"/>
    <lineage>
        <taxon>Eukaryota</taxon>
        <taxon>Metazoa</taxon>
        <taxon>Spiralia</taxon>
        <taxon>Lophotrochozoa</taxon>
        <taxon>Mollusca</taxon>
        <taxon>Bivalvia</taxon>
        <taxon>Autobranchia</taxon>
        <taxon>Heteroconchia</taxon>
        <taxon>Euheterodonta</taxon>
        <taxon>Imparidentia</taxon>
        <taxon>Neoheterodontei</taxon>
        <taxon>Myida</taxon>
        <taxon>Myoidea</taxon>
        <taxon>Myidae</taxon>
        <taxon>Mya</taxon>
    </lineage>
</organism>
<evidence type="ECO:0000256" key="1">
    <source>
        <dbReference type="SAM" id="MobiDB-lite"/>
    </source>
</evidence>
<reference evidence="2" key="1">
    <citation type="submission" date="2022-11" db="EMBL/GenBank/DDBJ databases">
        <title>Centuries of genome instability and evolution in soft-shell clam transmissible cancer (bioRxiv).</title>
        <authorList>
            <person name="Hart S.F.M."/>
            <person name="Yonemitsu M.A."/>
            <person name="Giersch R.M."/>
            <person name="Beal B.F."/>
            <person name="Arriagada G."/>
            <person name="Davis B.W."/>
            <person name="Ostrander E.A."/>
            <person name="Goff S.P."/>
            <person name="Metzger M.J."/>
        </authorList>
    </citation>
    <scope>NUCLEOTIDE SEQUENCE</scope>
    <source>
        <strain evidence="2">MELC-2E11</strain>
        <tissue evidence="2">Siphon/mantle</tissue>
    </source>
</reference>
<name>A0ABY7DY00_MYAAR</name>
<protein>
    <submittedName>
        <fullName evidence="2">Uncharacterized protein</fullName>
    </submittedName>
</protein>
<feature type="compositionally biased region" description="Basic and acidic residues" evidence="1">
    <location>
        <begin position="74"/>
        <end position="98"/>
    </location>
</feature>
<keyword evidence="3" id="KW-1185">Reference proteome</keyword>
<feature type="compositionally biased region" description="Basic and acidic residues" evidence="1">
    <location>
        <begin position="122"/>
        <end position="133"/>
    </location>
</feature>
<feature type="region of interest" description="Disordered" evidence="1">
    <location>
        <begin position="49"/>
        <end position="133"/>
    </location>
</feature>
<proteinExistence type="predicted"/>
<sequence>MSRKSEYQYELQPVPGQEERIYHGIGNQRSGVVGNERGVGFTIGIEEATMGRGKDDKVPARLKNRARSKPTILSKEKLDEKQKLAAERKKKADAEKVKSSRKVSQSTFFNDPSSQPSVQPKWFEKGLDKTLFK</sequence>
<dbReference type="Proteomes" id="UP001164746">
    <property type="component" value="Chromosome 4"/>
</dbReference>
<dbReference type="EMBL" id="CP111015">
    <property type="protein sequence ID" value="WAR01171.1"/>
    <property type="molecule type" value="Genomic_DNA"/>
</dbReference>
<evidence type="ECO:0000313" key="2">
    <source>
        <dbReference type="EMBL" id="WAR01171.1"/>
    </source>
</evidence>
<evidence type="ECO:0000313" key="3">
    <source>
        <dbReference type="Proteomes" id="UP001164746"/>
    </source>
</evidence>
<feature type="compositionally biased region" description="Polar residues" evidence="1">
    <location>
        <begin position="102"/>
        <end position="118"/>
    </location>
</feature>
<gene>
    <name evidence="2" type="ORF">MAR_007729</name>
</gene>
<accession>A0ABY7DY00</accession>